<evidence type="ECO:0000313" key="1">
    <source>
        <dbReference type="EMBL" id="MBC5728259.1"/>
    </source>
</evidence>
<evidence type="ECO:0000313" key="2">
    <source>
        <dbReference type="Proteomes" id="UP000636755"/>
    </source>
</evidence>
<accession>A0ABR7HL92</accession>
<dbReference type="InterPro" id="IPR026989">
    <property type="entry name" value="TnpV"/>
</dbReference>
<reference evidence="1 2" key="1">
    <citation type="submission" date="2020-08" db="EMBL/GenBank/DDBJ databases">
        <title>Genome public.</title>
        <authorList>
            <person name="Liu C."/>
            <person name="Sun Q."/>
        </authorList>
    </citation>
    <scope>NUCLEOTIDE SEQUENCE [LARGE SCALE GENOMIC DNA]</scope>
    <source>
        <strain evidence="1 2">NSJ-71</strain>
    </source>
</reference>
<dbReference type="EMBL" id="JACOPS010000003">
    <property type="protein sequence ID" value="MBC5728259.1"/>
    <property type="molecule type" value="Genomic_DNA"/>
</dbReference>
<sequence length="127" mass="14801">MKTIFENNGGTYTQVGDYLLPNLSLPAEEKETNIGLWAMRHKRYLKQNHKVRYYNLLTSGKLNSYLADIEKQAQNLFSRLAKDLAEKENVTEKLKSDNPILWVRKVNNIRNRATEIVNEQVIYTSNI</sequence>
<organism evidence="1 2">
    <name type="scientific">Ruminococcus intestinalis</name>
    <dbReference type="NCBI Taxonomy" id="2763066"/>
    <lineage>
        <taxon>Bacteria</taxon>
        <taxon>Bacillati</taxon>
        <taxon>Bacillota</taxon>
        <taxon>Clostridia</taxon>
        <taxon>Eubacteriales</taxon>
        <taxon>Oscillospiraceae</taxon>
        <taxon>Ruminococcus</taxon>
    </lineage>
</organism>
<dbReference type="RefSeq" id="WP_186935419.1">
    <property type="nucleotide sequence ID" value="NZ_JACOPS010000003.1"/>
</dbReference>
<keyword evidence="2" id="KW-1185">Reference proteome</keyword>
<name>A0ABR7HL92_9FIRM</name>
<comment type="caution">
    <text evidence="1">The sequence shown here is derived from an EMBL/GenBank/DDBJ whole genome shotgun (WGS) entry which is preliminary data.</text>
</comment>
<protein>
    <submittedName>
        <fullName evidence="1">TnpV protein</fullName>
    </submittedName>
</protein>
<proteinExistence type="predicted"/>
<dbReference type="Proteomes" id="UP000636755">
    <property type="component" value="Unassembled WGS sequence"/>
</dbReference>
<dbReference type="Pfam" id="PF14198">
    <property type="entry name" value="TnpV"/>
    <property type="match status" value="1"/>
</dbReference>
<gene>
    <name evidence="1" type="ORF">H8R91_06970</name>
</gene>